<dbReference type="WBParaSite" id="jg7066">
    <property type="protein sequence ID" value="jg7066"/>
    <property type="gene ID" value="jg7066"/>
</dbReference>
<evidence type="ECO:0000259" key="5">
    <source>
        <dbReference type="PROSITE" id="PS51192"/>
    </source>
</evidence>
<comment type="catalytic activity">
    <reaction evidence="4">
        <text>ATP + H2O = ADP + phosphate + H(+)</text>
        <dbReference type="Rhea" id="RHEA:13065"/>
        <dbReference type="ChEBI" id="CHEBI:15377"/>
        <dbReference type="ChEBI" id="CHEBI:15378"/>
        <dbReference type="ChEBI" id="CHEBI:30616"/>
        <dbReference type="ChEBI" id="CHEBI:43474"/>
        <dbReference type="ChEBI" id="CHEBI:456216"/>
        <dbReference type="EC" id="3.6.4.13"/>
    </reaction>
</comment>
<keyword evidence="3 4" id="KW-0067">ATP-binding</keyword>
<evidence type="ECO:0000256" key="2">
    <source>
        <dbReference type="ARBA" id="ARBA00022801"/>
    </source>
</evidence>
<sequence>MPPPAKRIKLSKDPERVNVKGNEWKELSLSEETMKGIQEMVVETNEGNQKEESVNSLFALIVTPTRELAMQIHNEIKLLTKFAVEPHLRSIALVGGLSQQKQERILKSKPQVIVATPGRLWSIMDMGEEHLDDLSGLKVLVVDEIDRMLEKGHFEELDKIVQRINCYAEEDRSIWLKIICKLLYFRRRSHSHMNQSKEQMVARLVPRLRNENSQAYGCHVS</sequence>
<dbReference type="GO" id="GO:0016787">
    <property type="term" value="F:hydrolase activity"/>
    <property type="evidence" value="ECO:0007669"/>
    <property type="project" value="UniProtKB-KW"/>
</dbReference>
<dbReference type="GO" id="GO:0005524">
    <property type="term" value="F:ATP binding"/>
    <property type="evidence" value="ECO:0007669"/>
    <property type="project" value="UniProtKB-UniRule"/>
</dbReference>
<feature type="domain" description="Helicase ATP-binding" evidence="5">
    <location>
        <begin position="59"/>
        <end position="188"/>
    </location>
</feature>
<organism evidence="6 7">
    <name type="scientific">Ditylenchus dipsaci</name>
    <dbReference type="NCBI Taxonomy" id="166011"/>
    <lineage>
        <taxon>Eukaryota</taxon>
        <taxon>Metazoa</taxon>
        <taxon>Ecdysozoa</taxon>
        <taxon>Nematoda</taxon>
        <taxon>Chromadorea</taxon>
        <taxon>Rhabditida</taxon>
        <taxon>Tylenchina</taxon>
        <taxon>Tylenchomorpha</taxon>
        <taxon>Sphaerularioidea</taxon>
        <taxon>Anguinidae</taxon>
        <taxon>Anguininae</taxon>
        <taxon>Ditylenchus</taxon>
    </lineage>
</organism>
<dbReference type="PANTHER" id="PTHR24031">
    <property type="entry name" value="RNA HELICASE"/>
    <property type="match status" value="1"/>
</dbReference>
<dbReference type="EC" id="3.6.4.13" evidence="4"/>
<keyword evidence="2 4" id="KW-0378">Hydrolase</keyword>
<dbReference type="InterPro" id="IPR027417">
    <property type="entry name" value="P-loop_NTPase"/>
</dbReference>
<evidence type="ECO:0000256" key="1">
    <source>
        <dbReference type="ARBA" id="ARBA00022741"/>
    </source>
</evidence>
<evidence type="ECO:0000256" key="4">
    <source>
        <dbReference type="RuleBase" id="RU365068"/>
    </source>
</evidence>
<dbReference type="InterPro" id="IPR014001">
    <property type="entry name" value="Helicase_ATP-bd"/>
</dbReference>
<accession>A0A915EJU6</accession>
<keyword evidence="4" id="KW-0347">Helicase</keyword>
<evidence type="ECO:0000313" key="7">
    <source>
        <dbReference type="WBParaSite" id="jg7066"/>
    </source>
</evidence>
<dbReference type="SUPFAM" id="SSF52540">
    <property type="entry name" value="P-loop containing nucleoside triphosphate hydrolases"/>
    <property type="match status" value="1"/>
</dbReference>
<dbReference type="Proteomes" id="UP000887574">
    <property type="component" value="Unplaced"/>
</dbReference>
<dbReference type="Gene3D" id="3.40.50.300">
    <property type="entry name" value="P-loop containing nucleotide triphosphate hydrolases"/>
    <property type="match status" value="1"/>
</dbReference>
<evidence type="ECO:0000313" key="6">
    <source>
        <dbReference type="Proteomes" id="UP000887574"/>
    </source>
</evidence>
<reference evidence="7" key="1">
    <citation type="submission" date="2022-11" db="UniProtKB">
        <authorList>
            <consortium name="WormBaseParasite"/>
        </authorList>
    </citation>
    <scope>IDENTIFICATION</scope>
</reference>
<dbReference type="GO" id="GO:0003723">
    <property type="term" value="F:RNA binding"/>
    <property type="evidence" value="ECO:0007669"/>
    <property type="project" value="UniProtKB-UniRule"/>
</dbReference>
<dbReference type="GO" id="GO:0003724">
    <property type="term" value="F:RNA helicase activity"/>
    <property type="evidence" value="ECO:0007669"/>
    <property type="project" value="UniProtKB-EC"/>
</dbReference>
<dbReference type="PROSITE" id="PS51192">
    <property type="entry name" value="HELICASE_ATP_BIND_1"/>
    <property type="match status" value="1"/>
</dbReference>
<keyword evidence="4" id="KW-0694">RNA-binding</keyword>
<keyword evidence="6" id="KW-1185">Reference proteome</keyword>
<comment type="domain">
    <text evidence="4">The Q motif is unique to and characteristic of the DEAD box family of RNA helicases and controls ATP binding and hydrolysis.</text>
</comment>
<dbReference type="InterPro" id="IPR011545">
    <property type="entry name" value="DEAD/DEAH_box_helicase_dom"/>
</dbReference>
<protein>
    <recommendedName>
        <fullName evidence="4">ATP-dependent RNA helicase</fullName>
        <ecNumber evidence="4">3.6.4.13</ecNumber>
    </recommendedName>
</protein>
<dbReference type="AlphaFoldDB" id="A0A915EJU6"/>
<dbReference type="Pfam" id="PF00270">
    <property type="entry name" value="DEAD"/>
    <property type="match status" value="1"/>
</dbReference>
<proteinExistence type="inferred from homology"/>
<evidence type="ECO:0000256" key="3">
    <source>
        <dbReference type="ARBA" id="ARBA00022840"/>
    </source>
</evidence>
<dbReference type="SMART" id="SM00487">
    <property type="entry name" value="DEXDc"/>
    <property type="match status" value="1"/>
</dbReference>
<name>A0A915EJU6_9BILA</name>
<comment type="similarity">
    <text evidence="4">Belongs to the DEAD box helicase family.</text>
</comment>
<comment type="function">
    <text evidence="4">RNA helicase.</text>
</comment>
<keyword evidence="1 4" id="KW-0547">Nucleotide-binding</keyword>